<evidence type="ECO:0000313" key="2">
    <source>
        <dbReference type="Proteomes" id="UP000287741"/>
    </source>
</evidence>
<proteinExistence type="predicted"/>
<sequence>MVRESLCSENNSSTRDVCQFISSGNYDDRVKLQFSFCRRGFRSKTRCRGAERGQADFFE</sequence>
<dbReference type="EMBL" id="MK286578">
    <property type="protein sequence ID" value="AZV00146.1"/>
    <property type="molecule type" value="Genomic_DNA"/>
</dbReference>
<name>A0A3T0IJC2_9CAUD</name>
<reference evidence="1 2" key="1">
    <citation type="submission" date="2018-12" db="EMBL/GenBank/DDBJ databases">
        <title>Complete genome of Salmonella siphophage Season12.</title>
        <authorList>
            <person name="Xie Y."/>
            <person name="O'Leary C.J."/>
            <person name="Liu M."/>
            <person name="Gill J.J."/>
        </authorList>
    </citation>
    <scope>NUCLEOTIDE SEQUENCE [LARGE SCALE GENOMIC DNA]</scope>
</reference>
<organism evidence="1 2">
    <name type="scientific">Salmonella phage Season12</name>
    <dbReference type="NCBI Taxonomy" id="2500556"/>
    <lineage>
        <taxon>Viruses</taxon>
        <taxon>Duplodnaviria</taxon>
        <taxon>Heunggongvirae</taxon>
        <taxon>Uroviricota</taxon>
        <taxon>Caudoviricetes</taxon>
        <taxon>Casjensviridae</taxon>
        <taxon>Chivirus</taxon>
        <taxon>Chivirus FSLSP030</taxon>
    </lineage>
</organism>
<gene>
    <name evidence="1" type="ORF">CPT_Season12_064</name>
</gene>
<dbReference type="Proteomes" id="UP000287741">
    <property type="component" value="Segment"/>
</dbReference>
<evidence type="ECO:0000313" key="1">
    <source>
        <dbReference type="EMBL" id="AZV00146.1"/>
    </source>
</evidence>
<protein>
    <submittedName>
        <fullName evidence="1">Uncharacterized protein</fullName>
    </submittedName>
</protein>
<accession>A0A3T0IJC2</accession>